<geneLocation type="plasmid" evidence="3">
    <name>psfrenxt3b</name>
</geneLocation>
<evidence type="ECO:0000313" key="2">
    <source>
        <dbReference type="EMBL" id="AUX78995.1"/>
    </source>
</evidence>
<evidence type="ECO:0000256" key="1">
    <source>
        <dbReference type="SAM" id="MobiDB-lite"/>
    </source>
</evidence>
<keyword evidence="2" id="KW-0614">Plasmid</keyword>
<reference evidence="2 3" key="1">
    <citation type="submission" date="2017-10" db="EMBL/GenBank/DDBJ databases">
        <title>Analysis of the genome sequences of Rhizobium populations associated to common bean (phaseolus vulgaris).</title>
        <authorList>
            <person name="Bustos P."/>
            <person name="Santamaria R.I."/>
            <person name="Miranda-Sanchez F."/>
            <person name="Perez-Carrascal O."/>
            <person name="Juarez S."/>
            <person name="Lozano L."/>
            <person name="Martinez-Flores I."/>
            <person name="Vinuesa P."/>
            <person name="Martinez-Romero E."/>
            <person name="Cevallos M.A."/>
            <person name="Romero D."/>
            <person name="Davila G."/>
            <person name="Gonzalez V."/>
        </authorList>
    </citation>
    <scope>NUCLEOTIDE SEQUENCE [LARGE SCALE GENOMIC DNA]</scope>
    <source>
        <strain evidence="2 3">NXT3</strain>
        <plasmid evidence="3">Plasmid psfrenxt3b</plasmid>
    </source>
</reference>
<protein>
    <submittedName>
        <fullName evidence="2">Uncharacterized protein</fullName>
    </submittedName>
</protein>
<dbReference type="Proteomes" id="UP000239340">
    <property type="component" value="Plasmid pSfreNXT3b"/>
</dbReference>
<accession>A0A2L0HC05</accession>
<dbReference type="EMBL" id="CP024309">
    <property type="protein sequence ID" value="AUX78995.1"/>
    <property type="molecule type" value="Genomic_DNA"/>
</dbReference>
<organism evidence="2 3">
    <name type="scientific">Rhizobium fredii</name>
    <name type="common">Sinorhizobium fredii</name>
    <dbReference type="NCBI Taxonomy" id="380"/>
    <lineage>
        <taxon>Bacteria</taxon>
        <taxon>Pseudomonadati</taxon>
        <taxon>Pseudomonadota</taxon>
        <taxon>Alphaproteobacteria</taxon>
        <taxon>Hyphomicrobiales</taxon>
        <taxon>Rhizobiaceae</taxon>
        <taxon>Sinorhizobium/Ensifer group</taxon>
        <taxon>Sinorhizobium</taxon>
    </lineage>
</organism>
<name>A0A2L0HC05_RHIFR</name>
<proteinExistence type="predicted"/>
<sequence>MFANFERGHPRSAQRDAFWSLLAGALATMGEPLPFGHGDHYPGGPPKSYNSALSVTA</sequence>
<feature type="compositionally biased region" description="Polar residues" evidence="1">
    <location>
        <begin position="48"/>
        <end position="57"/>
    </location>
</feature>
<evidence type="ECO:0000313" key="3">
    <source>
        <dbReference type="Proteomes" id="UP000239340"/>
    </source>
</evidence>
<gene>
    <name evidence="2" type="ORF">NXT3_PB00340</name>
</gene>
<feature type="region of interest" description="Disordered" evidence="1">
    <location>
        <begin position="34"/>
        <end position="57"/>
    </location>
</feature>
<dbReference type="AlphaFoldDB" id="A0A2L0HC05"/>